<dbReference type="Proteomes" id="UP000653231">
    <property type="component" value="Unassembled WGS sequence"/>
</dbReference>
<name>A0ABR8KZM0_9ACTN</name>
<organism evidence="1 2">
    <name type="scientific">Microbispora bryophytorum subsp. camponoti</name>
    <dbReference type="NCBI Taxonomy" id="1677852"/>
    <lineage>
        <taxon>Bacteria</taxon>
        <taxon>Bacillati</taxon>
        <taxon>Actinomycetota</taxon>
        <taxon>Actinomycetes</taxon>
        <taxon>Streptosporangiales</taxon>
        <taxon>Streptosporangiaceae</taxon>
        <taxon>Microbispora</taxon>
    </lineage>
</organism>
<keyword evidence="2" id="KW-1185">Reference proteome</keyword>
<reference evidence="1 2" key="1">
    <citation type="submission" date="2020-09" db="EMBL/GenBank/DDBJ databases">
        <title>Actinomycete isolated from the Camponotus japonicus Mayr.</title>
        <authorList>
            <person name="Gong X."/>
        </authorList>
    </citation>
    <scope>NUCLEOTIDE SEQUENCE [LARGE SCALE GENOMIC DNA]</scope>
    <source>
        <strain evidence="1 2">2C-HV3</strain>
    </source>
</reference>
<evidence type="ECO:0000313" key="2">
    <source>
        <dbReference type="Proteomes" id="UP000653231"/>
    </source>
</evidence>
<evidence type="ECO:0000313" key="1">
    <source>
        <dbReference type="EMBL" id="MBD3141643.1"/>
    </source>
</evidence>
<accession>A0ABR8KZM0</accession>
<dbReference type="EMBL" id="JACXRZ010000001">
    <property type="protein sequence ID" value="MBD3141643.1"/>
    <property type="molecule type" value="Genomic_DNA"/>
</dbReference>
<protein>
    <submittedName>
        <fullName evidence="1">Uncharacterized protein</fullName>
    </submittedName>
</protein>
<sequence>MTNDRGTVFAGWRIMRSDVGRFWATRERPFPQAAEDAGAMRTVDADDLRELCRVMAEQESLADTTAVQAGRPWEGLTGGHS</sequence>
<comment type="caution">
    <text evidence="1">The sequence shown here is derived from an EMBL/GenBank/DDBJ whole genome shotgun (WGS) entry which is preliminary data.</text>
</comment>
<proteinExistence type="predicted"/>
<gene>
    <name evidence="1" type="ORF">IEQ31_00305</name>
</gene>